<gene>
    <name evidence="2" type="ORF">IFM89_006552</name>
</gene>
<proteinExistence type="predicted"/>
<sequence>MLITPSYPLQTGHSPSEGVAMQLMRQGAMLTVLSTLLAVLAWLATLLATTDFIDNKWLIPIGVGNFPTNTTRKLCSVDYLETLHHSAPLVEADKDTTEDPKRDKLERHLADAQMFDMAWMVTHNGGAAIKYDTKFVCRGMLA</sequence>
<protein>
    <submittedName>
        <fullName evidence="2">Uncharacterized protein</fullName>
    </submittedName>
</protein>
<dbReference type="Proteomes" id="UP000631114">
    <property type="component" value="Unassembled WGS sequence"/>
</dbReference>
<organism evidence="2 3">
    <name type="scientific">Coptis chinensis</name>
    <dbReference type="NCBI Taxonomy" id="261450"/>
    <lineage>
        <taxon>Eukaryota</taxon>
        <taxon>Viridiplantae</taxon>
        <taxon>Streptophyta</taxon>
        <taxon>Embryophyta</taxon>
        <taxon>Tracheophyta</taxon>
        <taxon>Spermatophyta</taxon>
        <taxon>Magnoliopsida</taxon>
        <taxon>Ranunculales</taxon>
        <taxon>Ranunculaceae</taxon>
        <taxon>Coptidoideae</taxon>
        <taxon>Coptis</taxon>
    </lineage>
</organism>
<feature type="transmembrane region" description="Helical" evidence="1">
    <location>
        <begin position="28"/>
        <end position="48"/>
    </location>
</feature>
<keyword evidence="1" id="KW-1133">Transmembrane helix</keyword>
<dbReference type="AlphaFoldDB" id="A0A835IK77"/>
<name>A0A835IK77_9MAGN</name>
<evidence type="ECO:0000313" key="3">
    <source>
        <dbReference type="Proteomes" id="UP000631114"/>
    </source>
</evidence>
<evidence type="ECO:0000256" key="1">
    <source>
        <dbReference type="SAM" id="Phobius"/>
    </source>
</evidence>
<keyword evidence="3" id="KW-1185">Reference proteome</keyword>
<keyword evidence="1" id="KW-0472">Membrane</keyword>
<comment type="caution">
    <text evidence="2">The sequence shown here is derived from an EMBL/GenBank/DDBJ whole genome shotgun (WGS) entry which is preliminary data.</text>
</comment>
<evidence type="ECO:0000313" key="2">
    <source>
        <dbReference type="EMBL" id="KAF9619365.1"/>
    </source>
</evidence>
<dbReference type="EMBL" id="JADFTS010000002">
    <property type="protein sequence ID" value="KAF9619365.1"/>
    <property type="molecule type" value="Genomic_DNA"/>
</dbReference>
<accession>A0A835IK77</accession>
<reference evidence="2 3" key="1">
    <citation type="submission" date="2020-10" db="EMBL/GenBank/DDBJ databases">
        <title>The Coptis chinensis genome and diversification of protoberbering-type alkaloids.</title>
        <authorList>
            <person name="Wang B."/>
            <person name="Shu S."/>
            <person name="Song C."/>
            <person name="Liu Y."/>
        </authorList>
    </citation>
    <scope>NUCLEOTIDE SEQUENCE [LARGE SCALE GENOMIC DNA]</scope>
    <source>
        <strain evidence="2">HL-2020</strain>
        <tissue evidence="2">Leaf</tissue>
    </source>
</reference>
<keyword evidence="1" id="KW-0812">Transmembrane</keyword>